<comment type="caution">
    <text evidence="1">The sequence shown here is derived from an EMBL/GenBank/DDBJ whole genome shotgun (WGS) entry which is preliminary data.</text>
</comment>
<evidence type="ECO:0000313" key="2">
    <source>
        <dbReference type="Proteomes" id="UP000812031"/>
    </source>
</evidence>
<accession>A0ABS6XWJ6</accession>
<protein>
    <recommendedName>
        <fullName evidence="3">Phage-Barnase-EndoU-ColicinE5/D-RelE like nuclease 2 domain-containing protein</fullName>
    </recommendedName>
</protein>
<dbReference type="EMBL" id="JAHWYN010000008">
    <property type="protein sequence ID" value="MBW4361022.1"/>
    <property type="molecule type" value="Genomic_DNA"/>
</dbReference>
<dbReference type="RefSeq" id="WP_219317503.1">
    <property type="nucleotide sequence ID" value="NZ_JAHWYN010000008.1"/>
</dbReference>
<reference evidence="1 2" key="1">
    <citation type="submission" date="2021-07" db="EMBL/GenBank/DDBJ databases">
        <title>Flavobacterium sp. nov. isolated from sediment on the Taihu Lake.</title>
        <authorList>
            <person name="Qu J.-H."/>
        </authorList>
    </citation>
    <scope>NUCLEOTIDE SEQUENCE [LARGE SCALE GENOMIC DNA]</scope>
    <source>
        <strain evidence="1 2">NAS39</strain>
    </source>
</reference>
<organism evidence="1 2">
    <name type="scientific">Flavobacterium taihuense</name>
    <dbReference type="NCBI Taxonomy" id="2857508"/>
    <lineage>
        <taxon>Bacteria</taxon>
        <taxon>Pseudomonadati</taxon>
        <taxon>Bacteroidota</taxon>
        <taxon>Flavobacteriia</taxon>
        <taxon>Flavobacteriales</taxon>
        <taxon>Flavobacteriaceae</taxon>
        <taxon>Flavobacterium</taxon>
    </lineage>
</organism>
<evidence type="ECO:0000313" key="1">
    <source>
        <dbReference type="EMBL" id="MBW4361022.1"/>
    </source>
</evidence>
<name>A0ABS6XWJ6_9FLAO</name>
<proteinExistence type="predicted"/>
<evidence type="ECO:0008006" key="3">
    <source>
        <dbReference type="Google" id="ProtNLM"/>
    </source>
</evidence>
<gene>
    <name evidence="1" type="ORF">KZH69_11055</name>
</gene>
<dbReference type="Proteomes" id="UP000812031">
    <property type="component" value="Unassembled WGS sequence"/>
</dbReference>
<keyword evidence="2" id="KW-1185">Reference proteome</keyword>
<sequence>MAINYTKKYNDLLEINHFSVGDRTISIRSIFDRDIADNLNFTFKQKIIRPLKKEDVYDVESLFKHLTHRTSEEKDYRGVVVKKRDDFDFERSKRIHWILPHIKENVNDEIRLFSSIVRIKNKDVTRTFIHNVTENYLVVLEPQRSGLDYYLITAYYLEKKYGGPNAVKSLYKRRLEEVY</sequence>